<reference evidence="4" key="1">
    <citation type="submission" date="2017-09" db="EMBL/GenBank/DDBJ databases">
        <title>Depth-based differentiation of microbial function through sediment-hosted aquifers and enrichment of novel symbionts in the deep terrestrial subsurface.</title>
        <authorList>
            <person name="Probst A.J."/>
            <person name="Ladd B."/>
            <person name="Jarett J.K."/>
            <person name="Geller-Mcgrath D.E."/>
            <person name="Sieber C.M.K."/>
            <person name="Emerson J.B."/>
            <person name="Anantharaman K."/>
            <person name="Thomas B.C."/>
            <person name="Malmstrom R."/>
            <person name="Stieglmeier M."/>
            <person name="Klingl A."/>
            <person name="Woyke T."/>
            <person name="Ryan C.M."/>
            <person name="Banfield J.F."/>
        </authorList>
    </citation>
    <scope>NUCLEOTIDE SEQUENCE [LARGE SCALE GENOMIC DNA]</scope>
</reference>
<comment type="caution">
    <text evidence="3">The sequence shown here is derived from an EMBL/GenBank/DDBJ whole genome shotgun (WGS) entry which is preliminary data.</text>
</comment>
<evidence type="ECO:0000259" key="2">
    <source>
        <dbReference type="Pfam" id="PF00156"/>
    </source>
</evidence>
<protein>
    <recommendedName>
        <fullName evidence="2">Phosphoribosyltransferase domain-containing protein</fullName>
    </recommendedName>
</protein>
<evidence type="ECO:0000256" key="1">
    <source>
        <dbReference type="ARBA" id="ARBA00008007"/>
    </source>
</evidence>
<dbReference type="InterPro" id="IPR029057">
    <property type="entry name" value="PRTase-like"/>
</dbReference>
<dbReference type="Proteomes" id="UP000228700">
    <property type="component" value="Unassembled WGS sequence"/>
</dbReference>
<dbReference type="InterPro" id="IPR051910">
    <property type="entry name" value="ComF/GntX_DNA_util-trans"/>
</dbReference>
<dbReference type="AlphaFoldDB" id="A0A2M8LC11"/>
<dbReference type="Gene3D" id="3.40.50.2020">
    <property type="match status" value="1"/>
</dbReference>
<dbReference type="EMBL" id="PFEQ01000009">
    <property type="protein sequence ID" value="PJE74167.1"/>
    <property type="molecule type" value="Genomic_DNA"/>
</dbReference>
<dbReference type="InterPro" id="IPR000836">
    <property type="entry name" value="PRTase_dom"/>
</dbReference>
<feature type="domain" description="Phosphoribosyltransferase" evidence="2">
    <location>
        <begin position="148"/>
        <end position="224"/>
    </location>
</feature>
<evidence type="ECO:0000313" key="4">
    <source>
        <dbReference type="Proteomes" id="UP000228700"/>
    </source>
</evidence>
<comment type="similarity">
    <text evidence="1">Belongs to the ComF/GntX family.</text>
</comment>
<dbReference type="CDD" id="cd06223">
    <property type="entry name" value="PRTases_typeI"/>
    <property type="match status" value="1"/>
</dbReference>
<sequence>MDSLYHDDMGLLKKIWEFFLDILFPLEVTVLEIETMPVSEFTQRAKTLHVDREIPESIILFEYKDPLIRTAIAEVKFRGNKKIAGTLGEILRDNLIAELSELHTFENFSKPILTAVPMTKKSLRKRGWDQCRLMLSTLTRDAKDTGIEVRYEALRKIRETDDQVGKNKSERLENLTGCIEAEESIVRGRNIIVFDDVVTTGATWIETKRALRKAGARKVILLALAH</sequence>
<gene>
    <name evidence="3" type="ORF">COV01_01555</name>
</gene>
<accession>A0A2M8LC11</accession>
<dbReference type="PANTHER" id="PTHR47505:SF1">
    <property type="entry name" value="DNA UTILIZATION PROTEIN YHGH"/>
    <property type="match status" value="1"/>
</dbReference>
<organism evidence="3 4">
    <name type="scientific">Candidatus Taylorbacteria bacterium CG10_big_fil_rev_8_21_14_0_10_41_48</name>
    <dbReference type="NCBI Taxonomy" id="1975024"/>
    <lineage>
        <taxon>Bacteria</taxon>
        <taxon>Candidatus Tayloriibacteriota</taxon>
    </lineage>
</organism>
<dbReference type="Pfam" id="PF00156">
    <property type="entry name" value="Pribosyltran"/>
    <property type="match status" value="1"/>
</dbReference>
<evidence type="ECO:0000313" key="3">
    <source>
        <dbReference type="EMBL" id="PJE74167.1"/>
    </source>
</evidence>
<dbReference type="SUPFAM" id="SSF53271">
    <property type="entry name" value="PRTase-like"/>
    <property type="match status" value="1"/>
</dbReference>
<name>A0A2M8LC11_9BACT</name>
<proteinExistence type="inferred from homology"/>
<dbReference type="PANTHER" id="PTHR47505">
    <property type="entry name" value="DNA UTILIZATION PROTEIN YHGH"/>
    <property type="match status" value="1"/>
</dbReference>